<dbReference type="CGD" id="CAL0127158">
    <property type="gene designation" value="CAGL0B00572g"/>
</dbReference>
<dbReference type="VEuPathDB" id="FungiDB:CAGL0B00572g"/>
<evidence type="ECO:0000256" key="1">
    <source>
        <dbReference type="SAM" id="MobiDB-lite"/>
    </source>
</evidence>
<dbReference type="EMBL" id="CR380948">
    <property type="protein sequence ID" value="CAG57895.1"/>
    <property type="molecule type" value="Genomic_DNA"/>
</dbReference>
<organism evidence="3 4">
    <name type="scientific">Candida glabrata (strain ATCC 2001 / BCRC 20586 / JCM 3761 / NBRC 0622 / NRRL Y-65 / CBS 138)</name>
    <name type="common">Yeast</name>
    <name type="synonym">Nakaseomyces glabratus</name>
    <dbReference type="NCBI Taxonomy" id="284593"/>
    <lineage>
        <taxon>Eukaryota</taxon>
        <taxon>Fungi</taxon>
        <taxon>Dikarya</taxon>
        <taxon>Ascomycota</taxon>
        <taxon>Saccharomycotina</taxon>
        <taxon>Saccharomycetes</taxon>
        <taxon>Saccharomycetales</taxon>
        <taxon>Saccharomycetaceae</taxon>
        <taxon>Nakaseomyces</taxon>
    </lineage>
</organism>
<dbReference type="PROSITE" id="PS51257">
    <property type="entry name" value="PROKAR_LIPOPROTEIN"/>
    <property type="match status" value="1"/>
</dbReference>
<feature type="region of interest" description="Disordered" evidence="1">
    <location>
        <begin position="46"/>
        <end position="73"/>
    </location>
</feature>
<name>Q6FX59_CANGA</name>
<evidence type="ECO:0000313" key="4">
    <source>
        <dbReference type="Proteomes" id="UP000002428"/>
    </source>
</evidence>
<proteinExistence type="predicted"/>
<dbReference type="Proteomes" id="UP000002428">
    <property type="component" value="Chromosome B"/>
</dbReference>
<dbReference type="KEGG" id="cgr:2886542"/>
<keyword evidence="4" id="KW-1185">Reference proteome</keyword>
<dbReference type="AlphaFoldDB" id="Q6FX59"/>
<accession>Q6FX59</accession>
<reference evidence="3 4" key="1">
    <citation type="journal article" date="2004" name="Nature">
        <title>Genome evolution in yeasts.</title>
        <authorList>
            <consortium name="Genolevures"/>
            <person name="Dujon B."/>
            <person name="Sherman D."/>
            <person name="Fischer G."/>
            <person name="Durrens P."/>
            <person name="Casaregola S."/>
            <person name="Lafontaine I."/>
            <person name="de Montigny J."/>
            <person name="Marck C."/>
            <person name="Neuveglise C."/>
            <person name="Talla E."/>
            <person name="Goffard N."/>
            <person name="Frangeul L."/>
            <person name="Aigle M."/>
            <person name="Anthouard V."/>
            <person name="Babour A."/>
            <person name="Barbe V."/>
            <person name="Barnay S."/>
            <person name="Blanchin S."/>
            <person name="Beckerich J.M."/>
            <person name="Beyne E."/>
            <person name="Bleykasten C."/>
            <person name="Boisrame A."/>
            <person name="Boyer J."/>
            <person name="Cattolico L."/>
            <person name="Confanioleri F."/>
            <person name="de Daruvar A."/>
            <person name="Despons L."/>
            <person name="Fabre E."/>
            <person name="Fairhead C."/>
            <person name="Ferry-Dumazet H."/>
            <person name="Groppi A."/>
            <person name="Hantraye F."/>
            <person name="Hennequin C."/>
            <person name="Jauniaux N."/>
            <person name="Joyet P."/>
            <person name="Kachouri R."/>
            <person name="Kerrest A."/>
            <person name="Koszul R."/>
            <person name="Lemaire M."/>
            <person name="Lesur I."/>
            <person name="Ma L."/>
            <person name="Muller H."/>
            <person name="Nicaud J.M."/>
            <person name="Nikolski M."/>
            <person name="Oztas S."/>
            <person name="Ozier-Kalogeropoulos O."/>
            <person name="Pellenz S."/>
            <person name="Potier S."/>
            <person name="Richard G.F."/>
            <person name="Straub M.L."/>
            <person name="Suleau A."/>
            <person name="Swennene D."/>
            <person name="Tekaia F."/>
            <person name="Wesolowski-Louvel M."/>
            <person name="Westhof E."/>
            <person name="Wirth B."/>
            <person name="Zeniou-Meyer M."/>
            <person name="Zivanovic I."/>
            <person name="Bolotin-Fukuhara M."/>
            <person name="Thierry A."/>
            <person name="Bouchier C."/>
            <person name="Caudron B."/>
            <person name="Scarpelli C."/>
            <person name="Gaillardin C."/>
            <person name="Weissenbach J."/>
            <person name="Wincker P."/>
            <person name="Souciet J.L."/>
        </authorList>
    </citation>
    <scope>NUCLEOTIDE SEQUENCE [LARGE SCALE GENOMIC DNA]</scope>
    <source>
        <strain evidence="4">ATCC 2001 / BCRC 20586 / JCM 3761 / NBRC 0622 / NRRL Y-65 / CBS 138</strain>
    </source>
</reference>
<protein>
    <submittedName>
        <fullName evidence="3">Uncharacterized protein</fullName>
    </submittedName>
</protein>
<dbReference type="RefSeq" id="XP_444995.1">
    <property type="nucleotide sequence ID" value="XM_444995.1"/>
</dbReference>
<dbReference type="HOGENOM" id="CLU_1354434_0_0_1"/>
<gene>
    <name evidence="2 3" type="ordered locus">CAGL0B00572g</name>
</gene>
<evidence type="ECO:0000313" key="2">
    <source>
        <dbReference type="CGD" id="CAL0127158"/>
    </source>
</evidence>
<feature type="compositionally biased region" description="Polar residues" evidence="1">
    <location>
        <begin position="62"/>
        <end position="71"/>
    </location>
</feature>
<sequence>MPVNCCRDLKKGPISRVYGMACSVTSSASCNEGESRSFSPTAIHENKERNWDPNKKKKISRVSRTGSQDASTPLPPLPPTFHCCTIETSTLLGVGGELSESDIRSWSIRNLVQGSEFYVEHFEIHAKITRLFFSPPKSILGAFGCDVFTDEHFLYGFLCWKDAPQVVTNNTKFRVLPFVLKWPNENASNSNILERGVTIRKV</sequence>
<evidence type="ECO:0000313" key="3">
    <source>
        <dbReference type="EMBL" id="CAG57895.1"/>
    </source>
</evidence>
<dbReference type="InParanoid" id="Q6FX59"/>